<dbReference type="Gene3D" id="1.10.150.240">
    <property type="entry name" value="Putative phosphatase, domain 2"/>
    <property type="match status" value="1"/>
</dbReference>
<dbReference type="InterPro" id="IPR023198">
    <property type="entry name" value="PGP-like_dom2"/>
</dbReference>
<dbReference type="Proteomes" id="UP000192775">
    <property type="component" value="Chromosome"/>
</dbReference>
<dbReference type="NCBIfam" id="TIGR01509">
    <property type="entry name" value="HAD-SF-IA-v3"/>
    <property type="match status" value="1"/>
</dbReference>
<dbReference type="EMBL" id="CP020715">
    <property type="protein sequence ID" value="ARJ04237.1"/>
    <property type="molecule type" value="Genomic_DNA"/>
</dbReference>
<dbReference type="SUPFAM" id="SSF56784">
    <property type="entry name" value="HAD-like"/>
    <property type="match status" value="1"/>
</dbReference>
<dbReference type="RefSeq" id="WP_085018163.1">
    <property type="nucleotide sequence ID" value="NZ_BMHD01000001.1"/>
</dbReference>
<evidence type="ECO:0000313" key="2">
    <source>
        <dbReference type="Proteomes" id="UP000192775"/>
    </source>
</evidence>
<accession>A0A1X9LGI2</accession>
<dbReference type="PANTHER" id="PTHR43481">
    <property type="entry name" value="FRUCTOSE-1-PHOSPHATE PHOSPHATASE"/>
    <property type="match status" value="1"/>
</dbReference>
<dbReference type="GO" id="GO:0050308">
    <property type="term" value="F:sugar-phosphatase activity"/>
    <property type="evidence" value="ECO:0007669"/>
    <property type="project" value="TreeGrafter"/>
</dbReference>
<gene>
    <name evidence="1" type="ORF">B5808_02585</name>
</gene>
<dbReference type="STRING" id="1619308.B5808_02585"/>
<name>A0A1X9LGI2_9MICO</name>
<dbReference type="AlphaFoldDB" id="A0A1X9LGI2"/>
<evidence type="ECO:0000313" key="1">
    <source>
        <dbReference type="EMBL" id="ARJ04237.1"/>
    </source>
</evidence>
<dbReference type="InterPro" id="IPR006439">
    <property type="entry name" value="HAD-SF_hydro_IA"/>
</dbReference>
<dbReference type="SFLD" id="SFLDG01129">
    <property type="entry name" value="C1.5:_HAD__Beta-PGM__Phosphata"/>
    <property type="match status" value="1"/>
</dbReference>
<dbReference type="InterPro" id="IPR051806">
    <property type="entry name" value="HAD-like_SPP"/>
</dbReference>
<reference evidence="1 2" key="1">
    <citation type="submission" date="2017-04" db="EMBL/GenBank/DDBJ databases">
        <authorList>
            <person name="Afonso C.L."/>
            <person name="Miller P.J."/>
            <person name="Scott M.A."/>
            <person name="Spackman E."/>
            <person name="Goraichik I."/>
            <person name="Dimitrov K.M."/>
            <person name="Suarez D.L."/>
            <person name="Swayne D.E."/>
        </authorList>
    </citation>
    <scope>NUCLEOTIDE SEQUENCE [LARGE SCALE GENOMIC DNA]</scope>
    <source>
        <strain evidence="2">XA(T)</strain>
    </source>
</reference>
<dbReference type="InterPro" id="IPR023214">
    <property type="entry name" value="HAD_sf"/>
</dbReference>
<keyword evidence="2" id="KW-1185">Reference proteome</keyword>
<protein>
    <submittedName>
        <fullName evidence="1">Uncharacterized protein</fullName>
    </submittedName>
</protein>
<dbReference type="SFLD" id="SFLDS00003">
    <property type="entry name" value="Haloacid_Dehalogenase"/>
    <property type="match status" value="1"/>
</dbReference>
<dbReference type="Gene3D" id="3.40.50.1000">
    <property type="entry name" value="HAD superfamily/HAD-like"/>
    <property type="match status" value="1"/>
</dbReference>
<dbReference type="PANTHER" id="PTHR43481:SF4">
    <property type="entry name" value="GLYCEROL-1-PHOSPHATE PHOSPHOHYDROLASE 1-RELATED"/>
    <property type="match status" value="1"/>
</dbReference>
<dbReference type="KEGG" id="cphy:B5808_02585"/>
<organism evidence="1 2">
    <name type="scientific">Cnuibacter physcomitrellae</name>
    <dbReference type="NCBI Taxonomy" id="1619308"/>
    <lineage>
        <taxon>Bacteria</taxon>
        <taxon>Bacillati</taxon>
        <taxon>Actinomycetota</taxon>
        <taxon>Actinomycetes</taxon>
        <taxon>Micrococcales</taxon>
        <taxon>Microbacteriaceae</taxon>
        <taxon>Cnuibacter</taxon>
    </lineage>
</organism>
<proteinExistence type="predicted"/>
<dbReference type="Pfam" id="PF00702">
    <property type="entry name" value="Hydrolase"/>
    <property type="match status" value="1"/>
</dbReference>
<sequence>MSDEYRIRGLLFDCDGVLVDSLASAGRAWGAWAARWAPHFDYHTQMVHGRRAGDTVRELVAAEDAERAELELEQDEIREAVGTEALPGARELTSSLELPWAVVTSGTRDLATARLTSAGIALPAVLIAAQDVTRGKPDPEPYATGAGRIGVPAAECVVFEDAMSGIKAARAAGVGVVIGVGPDALGHGADAVVPDLSAVSVVDGVLSLSARLDGALPARP</sequence>
<dbReference type="InterPro" id="IPR036412">
    <property type="entry name" value="HAD-like_sf"/>
</dbReference>